<keyword evidence="4" id="KW-1185">Reference proteome</keyword>
<evidence type="ECO:0000313" key="3">
    <source>
        <dbReference type="EMBL" id="VDN09986.1"/>
    </source>
</evidence>
<dbReference type="Proteomes" id="UP000281553">
    <property type="component" value="Unassembled WGS sequence"/>
</dbReference>
<dbReference type="Pfam" id="PF16565">
    <property type="entry name" value="MIT_C"/>
    <property type="match status" value="1"/>
</dbReference>
<dbReference type="Pfam" id="PF04212">
    <property type="entry name" value="MIT"/>
    <property type="match status" value="1"/>
</dbReference>
<dbReference type="InterPro" id="IPR032341">
    <property type="entry name" value="MITD1_C"/>
</dbReference>
<dbReference type="AlphaFoldDB" id="A0A3P7NWS6"/>
<feature type="domain" description="MITD1 C-terminal phospholipase D-like" evidence="2">
    <location>
        <begin position="132"/>
        <end position="208"/>
    </location>
</feature>
<dbReference type="InterPro" id="IPR007330">
    <property type="entry name" value="MIT_dom"/>
</dbReference>
<name>A0A3P7NWS6_DIBLA</name>
<evidence type="ECO:0000313" key="4">
    <source>
        <dbReference type="Proteomes" id="UP000281553"/>
    </source>
</evidence>
<protein>
    <recommendedName>
        <fullName evidence="5">MIT domain-containing protein</fullName>
    </recommendedName>
</protein>
<organism evidence="3 4">
    <name type="scientific">Dibothriocephalus latus</name>
    <name type="common">Fish tapeworm</name>
    <name type="synonym">Diphyllobothrium latum</name>
    <dbReference type="NCBI Taxonomy" id="60516"/>
    <lineage>
        <taxon>Eukaryota</taxon>
        <taxon>Metazoa</taxon>
        <taxon>Spiralia</taxon>
        <taxon>Lophotrochozoa</taxon>
        <taxon>Platyhelminthes</taxon>
        <taxon>Cestoda</taxon>
        <taxon>Eucestoda</taxon>
        <taxon>Diphyllobothriidea</taxon>
        <taxon>Diphyllobothriidae</taxon>
        <taxon>Dibothriocephalus</taxon>
    </lineage>
</organism>
<dbReference type="OrthoDB" id="19553at2759"/>
<reference evidence="3 4" key="1">
    <citation type="submission" date="2018-11" db="EMBL/GenBank/DDBJ databases">
        <authorList>
            <consortium name="Pathogen Informatics"/>
        </authorList>
    </citation>
    <scope>NUCLEOTIDE SEQUENCE [LARGE SCALE GENOMIC DNA]</scope>
</reference>
<accession>A0A3P7NWS6</accession>
<dbReference type="SUPFAM" id="SSF116846">
    <property type="entry name" value="MIT domain"/>
    <property type="match status" value="1"/>
</dbReference>
<proteinExistence type="predicted"/>
<dbReference type="InterPro" id="IPR038113">
    <property type="entry name" value="MITD1_C_sf"/>
</dbReference>
<dbReference type="InterPro" id="IPR036181">
    <property type="entry name" value="MIT_dom_sf"/>
</dbReference>
<dbReference type="Gene3D" id="3.30.870.30">
    <property type="entry name" value="MITD, C-terminal phospholipase D-like domain"/>
    <property type="match status" value="1"/>
</dbReference>
<gene>
    <name evidence="3" type="ORF">DILT_LOCUS5817</name>
</gene>
<evidence type="ECO:0000259" key="2">
    <source>
        <dbReference type="Pfam" id="PF16565"/>
    </source>
</evidence>
<feature type="domain" description="MIT" evidence="1">
    <location>
        <begin position="12"/>
        <end position="83"/>
    </location>
</feature>
<dbReference type="Gene3D" id="1.20.58.80">
    <property type="entry name" value="Phosphotransferase system, lactose/cellobiose-type IIA subunit"/>
    <property type="match status" value="1"/>
</dbReference>
<dbReference type="EMBL" id="UYRU01048215">
    <property type="protein sequence ID" value="VDN09986.1"/>
    <property type="molecule type" value="Genomic_DNA"/>
</dbReference>
<evidence type="ECO:0008006" key="5">
    <source>
        <dbReference type="Google" id="ProtNLM"/>
    </source>
</evidence>
<evidence type="ECO:0000259" key="1">
    <source>
        <dbReference type="Pfam" id="PF04212"/>
    </source>
</evidence>
<sequence length="209" mass="23719">MSDNQLISIGAGLITRALEFEEKSKLTESLVCYEEGIALLIKGLRLCTGLTPFTTNPFADKDLKCNLKAKIESYMTRAEGLKELIKKQTAGSPIFTVFFYQQLEHIMNRSAFLKVIRVLAINDCSDGFYNMLEKFSHFCEIVISSPSPVQKISLTTGQNPQVCKPLASRVLINPTEQLEKLRILQQDLHARNVTFEWTFSSALHDRKIW</sequence>